<sequence length="132" mass="13267">MPGAQQFGAGARGLPGRPAERSAPSAEARQPPVEEKSLPGSTSGPDWGFLGHMRWRAYRGRPALPQAASRGQCHGQGPGAAITSGVVARATWCSRALGAAVACACPEAKRSHLAAGGGLASGVGAGGRTGWR</sequence>
<name>A0AAV7RG97_PLEWA</name>
<organism evidence="2 3">
    <name type="scientific">Pleurodeles waltl</name>
    <name type="common">Iberian ribbed newt</name>
    <dbReference type="NCBI Taxonomy" id="8319"/>
    <lineage>
        <taxon>Eukaryota</taxon>
        <taxon>Metazoa</taxon>
        <taxon>Chordata</taxon>
        <taxon>Craniata</taxon>
        <taxon>Vertebrata</taxon>
        <taxon>Euteleostomi</taxon>
        <taxon>Amphibia</taxon>
        <taxon>Batrachia</taxon>
        <taxon>Caudata</taxon>
        <taxon>Salamandroidea</taxon>
        <taxon>Salamandridae</taxon>
        <taxon>Pleurodelinae</taxon>
        <taxon>Pleurodeles</taxon>
    </lineage>
</organism>
<protein>
    <submittedName>
        <fullName evidence="2">Uncharacterized protein</fullName>
    </submittedName>
</protein>
<dbReference type="AlphaFoldDB" id="A0AAV7RG97"/>
<reference evidence="2" key="1">
    <citation type="journal article" date="2022" name="bioRxiv">
        <title>Sequencing and chromosome-scale assembly of the giantPleurodeles waltlgenome.</title>
        <authorList>
            <person name="Brown T."/>
            <person name="Elewa A."/>
            <person name="Iarovenko S."/>
            <person name="Subramanian E."/>
            <person name="Araus A.J."/>
            <person name="Petzold A."/>
            <person name="Susuki M."/>
            <person name="Suzuki K.-i.T."/>
            <person name="Hayashi T."/>
            <person name="Toyoda A."/>
            <person name="Oliveira C."/>
            <person name="Osipova E."/>
            <person name="Leigh N.D."/>
            <person name="Simon A."/>
            <person name="Yun M.H."/>
        </authorList>
    </citation>
    <scope>NUCLEOTIDE SEQUENCE</scope>
    <source>
        <strain evidence="2">20211129_DDA</strain>
        <tissue evidence="2">Liver</tissue>
    </source>
</reference>
<evidence type="ECO:0000256" key="1">
    <source>
        <dbReference type="SAM" id="MobiDB-lite"/>
    </source>
</evidence>
<dbReference type="Proteomes" id="UP001066276">
    <property type="component" value="Chromosome 5"/>
</dbReference>
<keyword evidence="3" id="KW-1185">Reference proteome</keyword>
<evidence type="ECO:0000313" key="2">
    <source>
        <dbReference type="EMBL" id="KAJ1151035.1"/>
    </source>
</evidence>
<feature type="region of interest" description="Disordered" evidence="1">
    <location>
        <begin position="1"/>
        <end position="49"/>
    </location>
</feature>
<evidence type="ECO:0000313" key="3">
    <source>
        <dbReference type="Proteomes" id="UP001066276"/>
    </source>
</evidence>
<accession>A0AAV7RG97</accession>
<proteinExistence type="predicted"/>
<feature type="compositionally biased region" description="Low complexity" evidence="1">
    <location>
        <begin position="8"/>
        <end position="17"/>
    </location>
</feature>
<comment type="caution">
    <text evidence="2">The sequence shown here is derived from an EMBL/GenBank/DDBJ whole genome shotgun (WGS) entry which is preliminary data.</text>
</comment>
<gene>
    <name evidence="2" type="ORF">NDU88_003822</name>
</gene>
<dbReference type="EMBL" id="JANPWB010000009">
    <property type="protein sequence ID" value="KAJ1151035.1"/>
    <property type="molecule type" value="Genomic_DNA"/>
</dbReference>